<proteinExistence type="predicted"/>
<evidence type="ECO:0000313" key="2">
    <source>
        <dbReference type="Proteomes" id="UP000827872"/>
    </source>
</evidence>
<accession>A0ACB8GFC1</accession>
<organism evidence="1 2">
    <name type="scientific">Sphaerodactylus townsendi</name>
    <dbReference type="NCBI Taxonomy" id="933632"/>
    <lineage>
        <taxon>Eukaryota</taxon>
        <taxon>Metazoa</taxon>
        <taxon>Chordata</taxon>
        <taxon>Craniata</taxon>
        <taxon>Vertebrata</taxon>
        <taxon>Euteleostomi</taxon>
        <taxon>Lepidosauria</taxon>
        <taxon>Squamata</taxon>
        <taxon>Bifurcata</taxon>
        <taxon>Gekkota</taxon>
        <taxon>Sphaerodactylidae</taxon>
        <taxon>Sphaerodactylus</taxon>
    </lineage>
</organism>
<keyword evidence="2" id="KW-1185">Reference proteome</keyword>
<reference evidence="1" key="1">
    <citation type="submission" date="2021-08" db="EMBL/GenBank/DDBJ databases">
        <title>The first chromosome-level gecko genome reveals the dynamic sex chromosomes of Neotropical dwarf geckos (Sphaerodactylidae: Sphaerodactylus).</title>
        <authorList>
            <person name="Pinto B.J."/>
            <person name="Keating S.E."/>
            <person name="Gamble T."/>
        </authorList>
    </citation>
    <scope>NUCLEOTIDE SEQUENCE</scope>
    <source>
        <strain evidence="1">TG3544</strain>
    </source>
</reference>
<name>A0ACB8GFC1_9SAUR</name>
<gene>
    <name evidence="1" type="ORF">K3G42_033360</name>
</gene>
<sequence length="160" mass="18501">MFLDEDNKRERSPITVKSSPAVNKMSETEKIEEDSLHALRKKQDRQKVRVEFLRKCKRAGLLDEIFEEMLDTLHLAQEKLMDDNTSEAVTKKQSKYEETVISLFDCGLFENILVNANSGTEEKIQKLLEKRKRLDTQIELLKDLQVVLPAPEESSDCTSE</sequence>
<evidence type="ECO:0000313" key="1">
    <source>
        <dbReference type="EMBL" id="KAH8017961.1"/>
    </source>
</evidence>
<comment type="caution">
    <text evidence="1">The sequence shown here is derived from an EMBL/GenBank/DDBJ whole genome shotgun (WGS) entry which is preliminary data.</text>
</comment>
<protein>
    <submittedName>
        <fullName evidence="1">Uncharacterized protein</fullName>
    </submittedName>
</protein>
<dbReference type="Proteomes" id="UP000827872">
    <property type="component" value="Linkage Group LG01"/>
</dbReference>
<dbReference type="EMBL" id="CM037614">
    <property type="protein sequence ID" value="KAH8017961.1"/>
    <property type="molecule type" value="Genomic_DNA"/>
</dbReference>